<dbReference type="RefSeq" id="WP_131597235.1">
    <property type="nucleotide sequence ID" value="NZ_SJSL01000005.1"/>
</dbReference>
<sequence>MKHIVLFLVLCTTTLNTIAQDTSKMKATAQKLLDATMKEDYATLLKYTYPKAVVLGGGMAKMTATIKTGMKQMKESNVSFHSVKLHEPGKIYKAGKELHCVIPQTTVMKVTGGYLTAETPLLCISSDGGKNWTYISAGNMDKEKIKLLFPNFNHALKLQNTSKPVFQTEAP</sequence>
<reference evidence="2 3" key="1">
    <citation type="submission" date="2019-02" db="EMBL/GenBank/DDBJ databases">
        <title>Pedobacter sp. RP-1-14 sp. nov., isolated from Arctic soil.</title>
        <authorList>
            <person name="Dahal R.H."/>
        </authorList>
    </citation>
    <scope>NUCLEOTIDE SEQUENCE [LARGE SCALE GENOMIC DNA]</scope>
    <source>
        <strain evidence="2 3">RP-1-14</strain>
    </source>
</reference>
<evidence type="ECO:0000313" key="2">
    <source>
        <dbReference type="EMBL" id="TCC99900.1"/>
    </source>
</evidence>
<proteinExistence type="predicted"/>
<feature type="chain" id="PRO_5020753640" evidence="1">
    <location>
        <begin position="20"/>
        <end position="171"/>
    </location>
</feature>
<organism evidence="2 3">
    <name type="scientific">Pedobacter psychroterrae</name>
    <dbReference type="NCBI Taxonomy" id="2530453"/>
    <lineage>
        <taxon>Bacteria</taxon>
        <taxon>Pseudomonadati</taxon>
        <taxon>Bacteroidota</taxon>
        <taxon>Sphingobacteriia</taxon>
        <taxon>Sphingobacteriales</taxon>
        <taxon>Sphingobacteriaceae</taxon>
        <taxon>Pedobacter</taxon>
    </lineage>
</organism>
<keyword evidence="1" id="KW-0732">Signal</keyword>
<dbReference type="EMBL" id="SJSL01000005">
    <property type="protein sequence ID" value="TCC99900.1"/>
    <property type="molecule type" value="Genomic_DNA"/>
</dbReference>
<dbReference type="OrthoDB" id="670350at2"/>
<evidence type="ECO:0000256" key="1">
    <source>
        <dbReference type="SAM" id="SignalP"/>
    </source>
</evidence>
<feature type="signal peptide" evidence="1">
    <location>
        <begin position="1"/>
        <end position="19"/>
    </location>
</feature>
<evidence type="ECO:0000313" key="3">
    <source>
        <dbReference type="Proteomes" id="UP000293347"/>
    </source>
</evidence>
<name>A0A4R0NH54_9SPHI</name>
<accession>A0A4R0NH54</accession>
<dbReference type="Proteomes" id="UP000293347">
    <property type="component" value="Unassembled WGS sequence"/>
</dbReference>
<gene>
    <name evidence="2" type="ORF">EZ437_16810</name>
</gene>
<dbReference type="AlphaFoldDB" id="A0A4R0NH54"/>
<keyword evidence="3" id="KW-1185">Reference proteome</keyword>
<comment type="caution">
    <text evidence="2">The sequence shown here is derived from an EMBL/GenBank/DDBJ whole genome shotgun (WGS) entry which is preliminary data.</text>
</comment>
<protein>
    <submittedName>
        <fullName evidence="2">Uncharacterized protein</fullName>
    </submittedName>
</protein>